<dbReference type="Proteomes" id="UP000033099">
    <property type="component" value="Chromosome"/>
</dbReference>
<evidence type="ECO:0000313" key="1">
    <source>
        <dbReference type="EMBL" id="AKA81287.1"/>
    </source>
</evidence>
<evidence type="ECO:0000313" key="2">
    <source>
        <dbReference type="Proteomes" id="UP000033099"/>
    </source>
</evidence>
<dbReference type="AlphaFoldDB" id="A0AAU8TFK5"/>
<dbReference type="EMBL" id="CP011117">
    <property type="protein sequence ID" value="AKA81287.1"/>
    <property type="molecule type" value="Genomic_DNA"/>
</dbReference>
<accession>A0AAU8TFK5</accession>
<sequence>MVGIVDDSIHNAGSCVLVFVHCRSEQARSYCKSGCVSSKVQAQL</sequence>
<name>A0AAU8TFK5_9PSED</name>
<gene>
    <name evidence="1" type="ORF">VO64_0741</name>
</gene>
<reference evidence="1 2" key="1">
    <citation type="journal article" date="2015" name="Genome Announc.">
        <title>Complete Genome Sequence of Biocontrol Strain Pseudomonas fluorescens LBUM223.</title>
        <authorList>
            <person name="Roquigny R."/>
            <person name="Arseneault T."/>
            <person name="Gadkar V.J."/>
            <person name="Novinscak A."/>
            <person name="Joly D.L."/>
            <person name="Filion M."/>
        </authorList>
    </citation>
    <scope>NUCLEOTIDE SEQUENCE [LARGE SCALE GENOMIC DNA]</scope>
    <source>
        <strain evidence="1 2">LBUM223</strain>
    </source>
</reference>
<proteinExistence type="predicted"/>
<organism evidence="1 2">
    <name type="scientific">Pseudomonas synxantha</name>
    <dbReference type="NCBI Taxonomy" id="47883"/>
    <lineage>
        <taxon>Bacteria</taxon>
        <taxon>Pseudomonadati</taxon>
        <taxon>Pseudomonadota</taxon>
        <taxon>Gammaproteobacteria</taxon>
        <taxon>Pseudomonadales</taxon>
        <taxon>Pseudomonadaceae</taxon>
        <taxon>Pseudomonas</taxon>
    </lineage>
</organism>
<protein>
    <submittedName>
        <fullName evidence="1">Uncharacterized protein</fullName>
    </submittedName>
</protein>
<dbReference type="KEGG" id="pfb:VO64_0741"/>